<dbReference type="GO" id="GO:0008270">
    <property type="term" value="F:zinc ion binding"/>
    <property type="evidence" value="ECO:0007669"/>
    <property type="project" value="UniProtKB-KW"/>
</dbReference>
<dbReference type="Pfam" id="PF01753">
    <property type="entry name" value="zf-MYND"/>
    <property type="match status" value="1"/>
</dbReference>
<evidence type="ECO:0000256" key="3">
    <source>
        <dbReference type="ARBA" id="ARBA00022833"/>
    </source>
</evidence>
<gene>
    <name evidence="6" type="ORF">FIBSPDRAFT_927821</name>
</gene>
<keyword evidence="1" id="KW-0479">Metal-binding</keyword>
<keyword evidence="3" id="KW-0862">Zinc</keyword>
<dbReference type="STRING" id="436010.A0A166R2K1"/>
<dbReference type="Proteomes" id="UP000076532">
    <property type="component" value="Unassembled WGS sequence"/>
</dbReference>
<dbReference type="AlphaFoldDB" id="A0A166R2K1"/>
<organism evidence="6 7">
    <name type="scientific">Athelia psychrophila</name>
    <dbReference type="NCBI Taxonomy" id="1759441"/>
    <lineage>
        <taxon>Eukaryota</taxon>
        <taxon>Fungi</taxon>
        <taxon>Dikarya</taxon>
        <taxon>Basidiomycota</taxon>
        <taxon>Agaricomycotina</taxon>
        <taxon>Agaricomycetes</taxon>
        <taxon>Agaricomycetidae</taxon>
        <taxon>Atheliales</taxon>
        <taxon>Atheliaceae</taxon>
        <taxon>Athelia</taxon>
    </lineage>
</organism>
<evidence type="ECO:0000259" key="5">
    <source>
        <dbReference type="PROSITE" id="PS50865"/>
    </source>
</evidence>
<accession>A0A166R2K1</accession>
<evidence type="ECO:0000256" key="2">
    <source>
        <dbReference type="ARBA" id="ARBA00022771"/>
    </source>
</evidence>
<dbReference type="PROSITE" id="PS50865">
    <property type="entry name" value="ZF_MYND_2"/>
    <property type="match status" value="1"/>
</dbReference>
<evidence type="ECO:0000256" key="4">
    <source>
        <dbReference type="PROSITE-ProRule" id="PRU00134"/>
    </source>
</evidence>
<evidence type="ECO:0000256" key="1">
    <source>
        <dbReference type="ARBA" id="ARBA00022723"/>
    </source>
</evidence>
<dbReference type="InterPro" id="IPR002893">
    <property type="entry name" value="Znf_MYND"/>
</dbReference>
<feature type="domain" description="MYND-type" evidence="5">
    <location>
        <begin position="284"/>
        <end position="329"/>
    </location>
</feature>
<evidence type="ECO:0000313" key="6">
    <source>
        <dbReference type="EMBL" id="KZP27829.1"/>
    </source>
</evidence>
<dbReference type="PROSITE" id="PS01360">
    <property type="entry name" value="ZF_MYND_1"/>
    <property type="match status" value="1"/>
</dbReference>
<sequence length="482" mass="53619">MRVLTIIPAIIEMMSHSEVLRHKMASTPGVVTMITKYWMAEGSVNLESAFAAAGAPHPFTKTLIILIKPENRPSTCLPEFIAAVPGGAKSAAAHAIMQLNAVVGQPLLPRHFYTVRNHTTLIGNLSFSTTPTLLLELLCQGMIPSTVRTLVWLEKQPTNTPDEAQTACETLDAAIMCSNGPSWVVQALDAGLLPAALKSASRITLQLEKPRSLQYATLLPNFLCQYLVYKSVVRSAAKALRRTARLDVDRSRGGPIWDAWGVFEALARDRIALKESLDEKESKSQKCHRGDCRTVMDPDDLLRCTGCISAIYCDRACQKMDWPLHKLACKKTQQLLRDGIAVPMSPGETRFIGKIVFKDIGENGELMKALLTAHPDKQSSRRSSSEFVFHFDYTRVPSTMRLLLTSDLSGMHAEWDKIVEDCVRSEGEMMVATAEVQRGSMTRTLVYPFPTTMIIKKSLKPGKQVRSRDDPDKLEHWRLDDI</sequence>
<dbReference type="Gene3D" id="6.10.140.2220">
    <property type="match status" value="1"/>
</dbReference>
<evidence type="ECO:0000313" key="7">
    <source>
        <dbReference type="Proteomes" id="UP000076532"/>
    </source>
</evidence>
<reference evidence="6 7" key="1">
    <citation type="journal article" date="2016" name="Mol. Biol. Evol.">
        <title>Comparative Genomics of Early-Diverging Mushroom-Forming Fungi Provides Insights into the Origins of Lignocellulose Decay Capabilities.</title>
        <authorList>
            <person name="Nagy L.G."/>
            <person name="Riley R."/>
            <person name="Tritt A."/>
            <person name="Adam C."/>
            <person name="Daum C."/>
            <person name="Floudas D."/>
            <person name="Sun H."/>
            <person name="Yadav J.S."/>
            <person name="Pangilinan J."/>
            <person name="Larsson K.H."/>
            <person name="Matsuura K."/>
            <person name="Barry K."/>
            <person name="Labutti K."/>
            <person name="Kuo R."/>
            <person name="Ohm R.A."/>
            <person name="Bhattacharya S.S."/>
            <person name="Shirouzu T."/>
            <person name="Yoshinaga Y."/>
            <person name="Martin F.M."/>
            <person name="Grigoriev I.V."/>
            <person name="Hibbett D.S."/>
        </authorList>
    </citation>
    <scope>NUCLEOTIDE SEQUENCE [LARGE SCALE GENOMIC DNA]</scope>
    <source>
        <strain evidence="6 7">CBS 109695</strain>
    </source>
</reference>
<protein>
    <recommendedName>
        <fullName evidence="5">MYND-type domain-containing protein</fullName>
    </recommendedName>
</protein>
<keyword evidence="2 4" id="KW-0863">Zinc-finger</keyword>
<name>A0A166R2K1_9AGAM</name>
<dbReference type="OrthoDB" id="2889992at2759"/>
<proteinExistence type="predicted"/>
<dbReference type="EMBL" id="KV417506">
    <property type="protein sequence ID" value="KZP27829.1"/>
    <property type="molecule type" value="Genomic_DNA"/>
</dbReference>
<dbReference type="SUPFAM" id="SSF144232">
    <property type="entry name" value="HIT/MYND zinc finger-like"/>
    <property type="match status" value="1"/>
</dbReference>
<keyword evidence="7" id="KW-1185">Reference proteome</keyword>